<keyword evidence="1" id="KW-0812">Transmembrane</keyword>
<proteinExistence type="predicted"/>
<dbReference type="RefSeq" id="WP_185276441.1">
    <property type="nucleotide sequence ID" value="NZ_CP043641.1"/>
</dbReference>
<organism evidence="3 4">
    <name type="scientific">Leifsonia shinshuensis</name>
    <dbReference type="NCBI Taxonomy" id="150026"/>
    <lineage>
        <taxon>Bacteria</taxon>
        <taxon>Bacillati</taxon>
        <taxon>Actinomycetota</taxon>
        <taxon>Actinomycetes</taxon>
        <taxon>Micrococcales</taxon>
        <taxon>Microbacteriaceae</taxon>
        <taxon>Leifsonia</taxon>
    </lineage>
</organism>
<feature type="transmembrane region" description="Helical" evidence="1">
    <location>
        <begin position="87"/>
        <end position="108"/>
    </location>
</feature>
<feature type="transmembrane region" description="Helical" evidence="1">
    <location>
        <begin position="61"/>
        <end position="80"/>
    </location>
</feature>
<name>A0A7G6YEV0_9MICO</name>
<dbReference type="InterPro" id="IPR021949">
    <property type="entry name" value="DUF3566_TM"/>
</dbReference>
<evidence type="ECO:0000256" key="1">
    <source>
        <dbReference type="SAM" id="Phobius"/>
    </source>
</evidence>
<evidence type="ECO:0000313" key="3">
    <source>
        <dbReference type="EMBL" id="QNE37015.1"/>
    </source>
</evidence>
<protein>
    <submittedName>
        <fullName evidence="3">DUF3566 domain-containing protein</fullName>
    </submittedName>
</protein>
<accession>A0A7G6YEV0</accession>
<dbReference type="EMBL" id="CP043641">
    <property type="protein sequence ID" value="QNE37015.1"/>
    <property type="molecule type" value="Genomic_DNA"/>
</dbReference>
<dbReference type="AlphaFoldDB" id="A0A7G6YEV0"/>
<feature type="transmembrane region" description="Helical" evidence="1">
    <location>
        <begin position="20"/>
        <end position="49"/>
    </location>
</feature>
<evidence type="ECO:0000313" key="4">
    <source>
        <dbReference type="Proteomes" id="UP000515511"/>
    </source>
</evidence>
<keyword evidence="1" id="KW-0472">Membrane</keyword>
<evidence type="ECO:0000259" key="2">
    <source>
        <dbReference type="Pfam" id="PF12089"/>
    </source>
</evidence>
<reference evidence="4" key="1">
    <citation type="submission" date="2019-09" db="EMBL/GenBank/DDBJ databases">
        <title>Antimicrobial potential of Antarctic Bacteria.</title>
        <authorList>
            <person name="Benaud N."/>
            <person name="Edwards R.J."/>
            <person name="Ferrari B.C."/>
        </authorList>
    </citation>
    <scope>NUCLEOTIDE SEQUENCE [LARGE SCALE GENOMIC DNA]</scope>
    <source>
        <strain evidence="4">INR9</strain>
    </source>
</reference>
<keyword evidence="1" id="KW-1133">Transmembrane helix</keyword>
<dbReference type="KEGG" id="lse:F1C12_19125"/>
<dbReference type="Proteomes" id="UP000515511">
    <property type="component" value="Chromosome"/>
</dbReference>
<dbReference type="Pfam" id="PF12089">
    <property type="entry name" value="DUF3566"/>
    <property type="match status" value="1"/>
</dbReference>
<gene>
    <name evidence="3" type="ORF">F1C12_19125</name>
</gene>
<sequence length="125" mass="13250">MSARTKQKKRATMRLVYIDFWSALKMSFLVSLVLAVVTVVLTLLGWSVLDKVGLVGSMTTFLESIAGAQGASLVAGLTFGNVMMFTLVVSLLEVIVVSALGAIFAALFNLATNVVGGWKVTFGSD</sequence>
<feature type="domain" description="DUF3566" evidence="2">
    <location>
        <begin position="9"/>
        <end position="122"/>
    </location>
</feature>